<feature type="transmembrane region" description="Helical" evidence="1">
    <location>
        <begin position="115"/>
        <end position="131"/>
    </location>
</feature>
<feature type="transmembrane region" description="Helical" evidence="1">
    <location>
        <begin position="49"/>
        <end position="69"/>
    </location>
</feature>
<protein>
    <submittedName>
        <fullName evidence="2">Uncharacterized protein</fullName>
    </submittedName>
</protein>
<organism evidence="2 3">
    <name type="scientific">Methylomarinovum caldicuralii</name>
    <dbReference type="NCBI Taxonomy" id="438856"/>
    <lineage>
        <taxon>Bacteria</taxon>
        <taxon>Pseudomonadati</taxon>
        <taxon>Pseudomonadota</taxon>
        <taxon>Gammaproteobacteria</taxon>
        <taxon>Methylococcales</taxon>
        <taxon>Methylothermaceae</taxon>
        <taxon>Methylomarinovum</taxon>
    </lineage>
</organism>
<reference evidence="3" key="1">
    <citation type="journal article" date="2024" name="Int. J. Syst. Evol. Microbiol.">
        <title>Methylomarinovum tepidoasis sp. nov., a moderately thermophilic methanotroph of the family Methylothermaceae isolated from a deep-sea hydrothermal field.</title>
        <authorList>
            <person name="Hirayama H."/>
            <person name="Takaki Y."/>
            <person name="Abe M."/>
            <person name="Miyazaki M."/>
            <person name="Uematsu K."/>
            <person name="Matsui Y."/>
            <person name="Takai K."/>
        </authorList>
    </citation>
    <scope>NUCLEOTIDE SEQUENCE [LARGE SCALE GENOMIC DNA]</scope>
    <source>
        <strain evidence="3">IT-9</strain>
    </source>
</reference>
<sequence>MREEEQEQPPETEAPRKVVVWLDEAVLVVMLLLSVGGAVITDFSPQDAYLYWLTMLPLFGLAAIVAGWAQARVKGEVHGYPIGALLKIQALHWGGVLCTVIGVFVLHFARVLDEEAAALVMLLILGLATFLDGIRIGWRFSLTGVFLGVSAMLIALVEQFLPLVVGLAVLLIVYTIVRGRREARRLSEHA</sequence>
<proteinExistence type="predicted"/>
<feature type="transmembrane region" description="Helical" evidence="1">
    <location>
        <begin position="90"/>
        <end position="109"/>
    </location>
</feature>
<feature type="transmembrane region" description="Helical" evidence="1">
    <location>
        <begin position="21"/>
        <end position="43"/>
    </location>
</feature>
<evidence type="ECO:0000256" key="1">
    <source>
        <dbReference type="SAM" id="Phobius"/>
    </source>
</evidence>
<keyword evidence="1" id="KW-0812">Transmembrane</keyword>
<dbReference type="AlphaFoldDB" id="A0AAU9C1P8"/>
<dbReference type="RefSeq" id="WP_317705966.1">
    <property type="nucleotide sequence ID" value="NZ_AP024714.1"/>
</dbReference>
<keyword evidence="3" id="KW-1185">Reference proteome</keyword>
<gene>
    <name evidence="2" type="ORF">MIT9_P0602</name>
</gene>
<dbReference type="EMBL" id="AP024714">
    <property type="protein sequence ID" value="BCX81024.1"/>
    <property type="molecule type" value="Genomic_DNA"/>
</dbReference>
<dbReference type="KEGG" id="mcau:MIT9_P0602"/>
<dbReference type="Proteomes" id="UP001321825">
    <property type="component" value="Chromosome"/>
</dbReference>
<accession>A0AAU9C1P8</accession>
<feature type="transmembrane region" description="Helical" evidence="1">
    <location>
        <begin position="160"/>
        <end position="177"/>
    </location>
</feature>
<name>A0AAU9C1P8_9GAMM</name>
<evidence type="ECO:0000313" key="3">
    <source>
        <dbReference type="Proteomes" id="UP001321825"/>
    </source>
</evidence>
<evidence type="ECO:0000313" key="2">
    <source>
        <dbReference type="EMBL" id="BCX81024.1"/>
    </source>
</evidence>
<keyword evidence="1" id="KW-1133">Transmembrane helix</keyword>
<keyword evidence="1" id="KW-0472">Membrane</keyword>